<dbReference type="AlphaFoldDB" id="A7NL52"/>
<dbReference type="PANTHER" id="PTHR43648:SF1">
    <property type="entry name" value="ELECTRON TRANSFER FLAVOPROTEIN BETA SUBUNIT LYSINE METHYLTRANSFERASE"/>
    <property type="match status" value="1"/>
</dbReference>
<dbReference type="RefSeq" id="WP_012120646.1">
    <property type="nucleotide sequence ID" value="NC_009767.1"/>
</dbReference>
<feature type="binding site" evidence="6">
    <location>
        <position position="180"/>
    </location>
    <ligand>
        <name>S-adenosyl-L-methionine</name>
        <dbReference type="ChEBI" id="CHEBI:59789"/>
    </ligand>
</feature>
<dbReference type="Proteomes" id="UP000000263">
    <property type="component" value="Chromosome"/>
</dbReference>
<dbReference type="GO" id="GO:0032259">
    <property type="term" value="P:methylation"/>
    <property type="evidence" value="ECO:0007669"/>
    <property type="project" value="UniProtKB-KW"/>
</dbReference>
<gene>
    <name evidence="6" type="primary">prmA</name>
    <name evidence="7" type="ordered locus">Rcas_2137</name>
</gene>
<dbReference type="GO" id="GO:0005737">
    <property type="term" value="C:cytoplasm"/>
    <property type="evidence" value="ECO:0007669"/>
    <property type="project" value="UniProtKB-SubCell"/>
</dbReference>
<dbReference type="OrthoDB" id="9785995at2"/>
<name>A7NL52_ROSCS</name>
<comment type="similarity">
    <text evidence="1 6">Belongs to the methyltransferase superfamily. PrmA family.</text>
</comment>
<dbReference type="KEGG" id="rca:Rcas_2137"/>
<evidence type="ECO:0000256" key="6">
    <source>
        <dbReference type="HAMAP-Rule" id="MF_00735"/>
    </source>
</evidence>
<organism evidence="7 8">
    <name type="scientific">Roseiflexus castenholzii (strain DSM 13941 / HLO8)</name>
    <dbReference type="NCBI Taxonomy" id="383372"/>
    <lineage>
        <taxon>Bacteria</taxon>
        <taxon>Bacillati</taxon>
        <taxon>Chloroflexota</taxon>
        <taxon>Chloroflexia</taxon>
        <taxon>Chloroflexales</taxon>
        <taxon>Roseiflexineae</taxon>
        <taxon>Roseiflexaceae</taxon>
        <taxon>Roseiflexus</taxon>
    </lineage>
</organism>
<dbReference type="GO" id="GO:0016279">
    <property type="term" value="F:protein-lysine N-methyltransferase activity"/>
    <property type="evidence" value="ECO:0007669"/>
    <property type="project" value="RHEA"/>
</dbReference>
<comment type="subcellular location">
    <subcellularLocation>
        <location evidence="6">Cytoplasm</location>
    </subcellularLocation>
</comment>
<comment type="function">
    <text evidence="6">Methylates ribosomal protein L11.</text>
</comment>
<feature type="binding site" evidence="6">
    <location>
        <position position="159"/>
    </location>
    <ligand>
        <name>S-adenosyl-L-methionine</name>
        <dbReference type="ChEBI" id="CHEBI:59789"/>
    </ligand>
</feature>
<evidence type="ECO:0000256" key="5">
    <source>
        <dbReference type="ARBA" id="ARBA00022691"/>
    </source>
</evidence>
<dbReference type="PIRSF" id="PIRSF000401">
    <property type="entry name" value="RPL11_MTase"/>
    <property type="match status" value="1"/>
</dbReference>
<evidence type="ECO:0000313" key="7">
    <source>
        <dbReference type="EMBL" id="ABU58222.1"/>
    </source>
</evidence>
<comment type="catalytic activity">
    <reaction evidence="6">
        <text>L-lysyl-[protein] + 3 S-adenosyl-L-methionine = N(6),N(6),N(6)-trimethyl-L-lysyl-[protein] + 3 S-adenosyl-L-homocysteine + 3 H(+)</text>
        <dbReference type="Rhea" id="RHEA:54192"/>
        <dbReference type="Rhea" id="RHEA-COMP:9752"/>
        <dbReference type="Rhea" id="RHEA-COMP:13826"/>
        <dbReference type="ChEBI" id="CHEBI:15378"/>
        <dbReference type="ChEBI" id="CHEBI:29969"/>
        <dbReference type="ChEBI" id="CHEBI:57856"/>
        <dbReference type="ChEBI" id="CHEBI:59789"/>
        <dbReference type="ChEBI" id="CHEBI:61961"/>
    </reaction>
</comment>
<dbReference type="eggNOG" id="COG2264">
    <property type="taxonomic scope" value="Bacteria"/>
</dbReference>
<protein>
    <recommendedName>
        <fullName evidence="6">Ribosomal protein L11 methyltransferase</fullName>
        <shortName evidence="6">L11 Mtase</shortName>
        <ecNumber evidence="6">2.1.1.-</ecNumber>
    </recommendedName>
</protein>
<evidence type="ECO:0000256" key="3">
    <source>
        <dbReference type="ARBA" id="ARBA00022603"/>
    </source>
</evidence>
<sequence length="337" mass="36299">MESDGQTKPVTWLELSVSCESEAVEPVSELLARYGYNGGVAIEPPIIPGDDGPEYRYDPVRPATVRTYLALDDTAEETRARIEQGLWLLGMIRPVGPLQVRRIEEEDWANAWKQYYTIQRIGARIVIVPSWLDYQPLPDDLVVRLDPGMAFGTGLHPTTQLCLIALEQYVTPEMCVLDLGCGSGILAIAAARLGAARVLALDTDPIAVEATRANAALNHVADRIVVAEGSLGRGASFGHWLRPDAEGHAEPPSLLPVSLPSDTPPQFDVIVANIIARVLAAVAPDCAVALRPGGLLISSGIIADREPDVVAAYAAAGLEAVFRRQEGDWVALVHRKP</sequence>
<dbReference type="SUPFAM" id="SSF53335">
    <property type="entry name" value="S-adenosyl-L-methionine-dependent methyltransferases"/>
    <property type="match status" value="1"/>
</dbReference>
<dbReference type="InterPro" id="IPR029063">
    <property type="entry name" value="SAM-dependent_MTases_sf"/>
</dbReference>
<dbReference type="EC" id="2.1.1.-" evidence="6"/>
<keyword evidence="2 6" id="KW-0963">Cytoplasm</keyword>
<dbReference type="HOGENOM" id="CLU_049382_0_1_0"/>
<keyword evidence="5 6" id="KW-0949">S-adenosyl-L-methionine</keyword>
<dbReference type="Pfam" id="PF06325">
    <property type="entry name" value="PrmA"/>
    <property type="match status" value="2"/>
</dbReference>
<feature type="binding site" evidence="6">
    <location>
        <position position="273"/>
    </location>
    <ligand>
        <name>S-adenosyl-L-methionine</name>
        <dbReference type="ChEBI" id="CHEBI:59789"/>
    </ligand>
</feature>
<evidence type="ECO:0000256" key="1">
    <source>
        <dbReference type="ARBA" id="ARBA00009741"/>
    </source>
</evidence>
<keyword evidence="3 6" id="KW-0489">Methyltransferase</keyword>
<reference evidence="7 8" key="1">
    <citation type="submission" date="2007-08" db="EMBL/GenBank/DDBJ databases">
        <title>Complete sequence of Roseiflexus castenholzii DSM 13941.</title>
        <authorList>
            <consortium name="US DOE Joint Genome Institute"/>
            <person name="Copeland A."/>
            <person name="Lucas S."/>
            <person name="Lapidus A."/>
            <person name="Barry K."/>
            <person name="Glavina del Rio T."/>
            <person name="Dalin E."/>
            <person name="Tice H."/>
            <person name="Pitluck S."/>
            <person name="Thompson L.S."/>
            <person name="Brettin T."/>
            <person name="Bruce D."/>
            <person name="Detter J.C."/>
            <person name="Han C."/>
            <person name="Tapia R."/>
            <person name="Schmutz J."/>
            <person name="Larimer F."/>
            <person name="Land M."/>
            <person name="Hauser L."/>
            <person name="Kyrpides N."/>
            <person name="Mikhailova N."/>
            <person name="Bryant D.A."/>
            <person name="Hanada S."/>
            <person name="Tsukatani Y."/>
            <person name="Richardson P."/>
        </authorList>
    </citation>
    <scope>NUCLEOTIDE SEQUENCE [LARGE SCALE GENOMIC DNA]</scope>
    <source>
        <strain evidence="8">DSM 13941 / HLO8</strain>
    </source>
</reference>
<keyword evidence="4 6" id="KW-0808">Transferase</keyword>
<evidence type="ECO:0000256" key="2">
    <source>
        <dbReference type="ARBA" id="ARBA00022490"/>
    </source>
</evidence>
<dbReference type="HAMAP" id="MF_00735">
    <property type="entry name" value="Methyltr_PrmA"/>
    <property type="match status" value="1"/>
</dbReference>
<dbReference type="CDD" id="cd02440">
    <property type="entry name" value="AdoMet_MTases"/>
    <property type="match status" value="1"/>
</dbReference>
<evidence type="ECO:0000256" key="4">
    <source>
        <dbReference type="ARBA" id="ARBA00022679"/>
    </source>
</evidence>
<dbReference type="EMBL" id="CP000804">
    <property type="protein sequence ID" value="ABU58222.1"/>
    <property type="molecule type" value="Genomic_DNA"/>
</dbReference>
<evidence type="ECO:0000313" key="8">
    <source>
        <dbReference type="Proteomes" id="UP000000263"/>
    </source>
</evidence>
<dbReference type="PANTHER" id="PTHR43648">
    <property type="entry name" value="ELECTRON TRANSFER FLAVOPROTEIN BETA SUBUNIT LYSINE METHYLTRANSFERASE"/>
    <property type="match status" value="1"/>
</dbReference>
<feature type="binding site" evidence="6">
    <location>
        <position position="202"/>
    </location>
    <ligand>
        <name>S-adenosyl-L-methionine</name>
        <dbReference type="ChEBI" id="CHEBI:59789"/>
    </ligand>
</feature>
<accession>A7NL52</accession>
<dbReference type="InterPro" id="IPR004498">
    <property type="entry name" value="Ribosomal_PrmA_MeTrfase"/>
</dbReference>
<dbReference type="Gene3D" id="3.40.50.150">
    <property type="entry name" value="Vaccinia Virus protein VP39"/>
    <property type="match status" value="1"/>
</dbReference>
<dbReference type="GO" id="GO:0005840">
    <property type="term" value="C:ribosome"/>
    <property type="evidence" value="ECO:0007669"/>
    <property type="project" value="UniProtKB-KW"/>
</dbReference>
<dbReference type="InterPro" id="IPR050078">
    <property type="entry name" value="Ribosomal_L11_MeTrfase_PrmA"/>
</dbReference>
<keyword evidence="8" id="KW-1185">Reference proteome</keyword>
<dbReference type="STRING" id="383372.Rcas_2137"/>
<keyword evidence="7" id="KW-0689">Ribosomal protein</keyword>
<proteinExistence type="inferred from homology"/>
<keyword evidence="7" id="KW-0687">Ribonucleoprotein</keyword>